<feature type="binding site" evidence="6">
    <location>
        <position position="190"/>
    </location>
    <ligand>
        <name>Na(+)</name>
        <dbReference type="ChEBI" id="CHEBI:29101"/>
        <label>1</label>
    </ligand>
</feature>
<evidence type="ECO:0000313" key="10">
    <source>
        <dbReference type="EMBL" id="KAF7478132.1"/>
    </source>
</evidence>
<feature type="transmembrane region" description="Helical" evidence="9">
    <location>
        <begin position="400"/>
        <end position="417"/>
    </location>
</feature>
<evidence type="ECO:0000256" key="2">
    <source>
        <dbReference type="ARBA" id="ARBA00022448"/>
    </source>
</evidence>
<gene>
    <name evidence="10" type="ORF">GHT09_010804</name>
</gene>
<feature type="compositionally biased region" description="Basic and acidic residues" evidence="8">
    <location>
        <begin position="1"/>
        <end position="11"/>
    </location>
</feature>
<dbReference type="GO" id="GO:0005283">
    <property type="term" value="F:amino acid:sodium symporter activity"/>
    <property type="evidence" value="ECO:0007669"/>
    <property type="project" value="TreeGrafter"/>
</dbReference>
<dbReference type="PROSITE" id="PS00610">
    <property type="entry name" value="NA_NEUROTRAN_SYMP_1"/>
    <property type="match status" value="1"/>
</dbReference>
<feature type="binding site" evidence="6">
    <location>
        <position position="403"/>
    </location>
    <ligand>
        <name>Na(+)</name>
        <dbReference type="ChEBI" id="CHEBI:29101"/>
        <label>1</label>
    </ligand>
</feature>
<dbReference type="EMBL" id="WJEC01001706">
    <property type="protein sequence ID" value="KAF7478132.1"/>
    <property type="molecule type" value="Genomic_DNA"/>
</dbReference>
<protein>
    <recommendedName>
        <fullName evidence="7">Transporter</fullName>
    </recommendedName>
</protein>
<feature type="binding site" evidence="6">
    <location>
        <position position="197"/>
    </location>
    <ligand>
        <name>Na(+)</name>
        <dbReference type="ChEBI" id="CHEBI:29101"/>
        <label>1</label>
    </ligand>
</feature>
<comment type="caution">
    <text evidence="10">The sequence shown here is derived from an EMBL/GenBank/DDBJ whole genome shotgun (WGS) entry which is preliminary data.</text>
</comment>
<dbReference type="InterPro" id="IPR000175">
    <property type="entry name" value="Na/ntran_symport"/>
</dbReference>
<evidence type="ECO:0000256" key="3">
    <source>
        <dbReference type="ARBA" id="ARBA00022692"/>
    </source>
</evidence>
<dbReference type="PANTHER" id="PTHR11616">
    <property type="entry name" value="SODIUM/CHLORIDE DEPENDENT TRANSPORTER"/>
    <property type="match status" value="1"/>
</dbReference>
<feature type="binding site" evidence="6">
    <location>
        <position position="193"/>
    </location>
    <ligand>
        <name>Na(+)</name>
        <dbReference type="ChEBI" id="CHEBI:29101"/>
        <label>1</label>
    </ligand>
</feature>
<comment type="similarity">
    <text evidence="7">Belongs to the sodium:neurotransmitter symporter (SNF) (TC 2.A.22) family.</text>
</comment>
<feature type="binding site" evidence="6">
    <location>
        <position position="503"/>
    </location>
    <ligand>
        <name>Na(+)</name>
        <dbReference type="ChEBI" id="CHEBI:29101"/>
        <label>1</label>
    </ligand>
</feature>
<dbReference type="AlphaFoldDB" id="A0A834QJC2"/>
<evidence type="ECO:0000313" key="11">
    <source>
        <dbReference type="Proteomes" id="UP000662637"/>
    </source>
</evidence>
<proteinExistence type="inferred from homology"/>
<feature type="transmembrane region" description="Helical" evidence="9">
    <location>
        <begin position="347"/>
        <end position="380"/>
    </location>
</feature>
<feature type="region of interest" description="Disordered" evidence="8">
    <location>
        <begin position="1"/>
        <end position="51"/>
    </location>
</feature>
<evidence type="ECO:0000256" key="7">
    <source>
        <dbReference type="RuleBase" id="RU003732"/>
    </source>
</evidence>
<dbReference type="Proteomes" id="UP000662637">
    <property type="component" value="Unassembled WGS sequence"/>
</dbReference>
<keyword evidence="7" id="KW-0769">Symport</keyword>
<dbReference type="Pfam" id="PF00209">
    <property type="entry name" value="SNF"/>
    <property type="match status" value="2"/>
</dbReference>
<evidence type="ECO:0000256" key="4">
    <source>
        <dbReference type="ARBA" id="ARBA00022989"/>
    </source>
</evidence>
<accession>A0A834QJC2</accession>
<dbReference type="PROSITE" id="PS50267">
    <property type="entry name" value="NA_NEUROTRAN_SYMP_3"/>
    <property type="match status" value="1"/>
</dbReference>
<keyword evidence="4 9" id="KW-1133">Transmembrane helix</keyword>
<dbReference type="GO" id="GO:0046872">
    <property type="term" value="F:metal ion binding"/>
    <property type="evidence" value="ECO:0007669"/>
    <property type="project" value="UniProtKB-KW"/>
</dbReference>
<feature type="binding site" evidence="6">
    <location>
        <position position="435"/>
    </location>
    <ligand>
        <name>Na(+)</name>
        <dbReference type="ChEBI" id="CHEBI:29101"/>
        <label>1</label>
    </ligand>
</feature>
<feature type="binding site" evidence="6">
    <location>
        <position position="500"/>
    </location>
    <ligand>
        <name>Na(+)</name>
        <dbReference type="ChEBI" id="CHEBI:29101"/>
        <label>1</label>
    </ligand>
</feature>
<dbReference type="GO" id="GO:0089718">
    <property type="term" value="P:amino acid import across plasma membrane"/>
    <property type="evidence" value="ECO:0007669"/>
    <property type="project" value="TreeGrafter"/>
</dbReference>
<name>A0A834QJC2_MARMO</name>
<feature type="transmembrane region" description="Helical" evidence="9">
    <location>
        <begin position="211"/>
        <end position="231"/>
    </location>
</feature>
<keyword evidence="6" id="KW-0915">Sodium</keyword>
<feature type="transmembrane region" description="Helical" evidence="9">
    <location>
        <begin position="530"/>
        <end position="555"/>
    </location>
</feature>
<comment type="subcellular location">
    <subcellularLocation>
        <location evidence="1">Membrane</location>
        <topology evidence="1">Multi-pass membrane protein</topology>
    </subcellularLocation>
</comment>
<dbReference type="PRINTS" id="PR00176">
    <property type="entry name" value="NANEUSMPORT"/>
</dbReference>
<dbReference type="GO" id="GO:0005886">
    <property type="term" value="C:plasma membrane"/>
    <property type="evidence" value="ECO:0007669"/>
    <property type="project" value="TreeGrafter"/>
</dbReference>
<organism evidence="10 11">
    <name type="scientific">Marmota monax</name>
    <name type="common">Woodchuck</name>
    <dbReference type="NCBI Taxonomy" id="9995"/>
    <lineage>
        <taxon>Eukaryota</taxon>
        <taxon>Metazoa</taxon>
        <taxon>Chordata</taxon>
        <taxon>Craniata</taxon>
        <taxon>Vertebrata</taxon>
        <taxon>Euteleostomi</taxon>
        <taxon>Mammalia</taxon>
        <taxon>Eutheria</taxon>
        <taxon>Euarchontoglires</taxon>
        <taxon>Glires</taxon>
        <taxon>Rodentia</taxon>
        <taxon>Sciuromorpha</taxon>
        <taxon>Sciuridae</taxon>
        <taxon>Xerinae</taxon>
        <taxon>Marmotini</taxon>
        <taxon>Marmota</taxon>
    </lineage>
</organism>
<evidence type="ECO:0000256" key="8">
    <source>
        <dbReference type="SAM" id="MobiDB-lite"/>
    </source>
</evidence>
<evidence type="ECO:0000256" key="6">
    <source>
        <dbReference type="PIRSR" id="PIRSR600175-1"/>
    </source>
</evidence>
<dbReference type="InterPro" id="IPR037272">
    <property type="entry name" value="SNS_sf"/>
</dbReference>
<keyword evidence="6" id="KW-0479">Metal-binding</keyword>
<dbReference type="SUPFAM" id="SSF161070">
    <property type="entry name" value="SNF-like"/>
    <property type="match status" value="1"/>
</dbReference>
<feature type="transmembrane region" description="Helical" evidence="9">
    <location>
        <begin position="318"/>
        <end position="335"/>
    </location>
</feature>
<evidence type="ECO:0000256" key="5">
    <source>
        <dbReference type="ARBA" id="ARBA00023136"/>
    </source>
</evidence>
<keyword evidence="2 7" id="KW-0813">Transport</keyword>
<evidence type="ECO:0000256" key="9">
    <source>
        <dbReference type="SAM" id="Phobius"/>
    </source>
</evidence>
<feature type="transmembrane region" description="Helical" evidence="9">
    <location>
        <begin position="429"/>
        <end position="454"/>
    </location>
</feature>
<dbReference type="PANTHER" id="PTHR11616:SF241">
    <property type="entry name" value="SODIUM- AND CHLORIDE-DEPENDENT GLYCINE TRANSPORTER 2"/>
    <property type="match status" value="1"/>
</dbReference>
<feature type="transmembrane region" description="Helical" evidence="9">
    <location>
        <begin position="488"/>
        <end position="509"/>
    </location>
</feature>
<feature type="transmembrane region" description="Helical" evidence="9">
    <location>
        <begin position="561"/>
        <end position="582"/>
    </location>
</feature>
<evidence type="ECO:0000256" key="1">
    <source>
        <dbReference type="ARBA" id="ARBA00004141"/>
    </source>
</evidence>
<keyword evidence="3 7" id="KW-0812">Transmembrane</keyword>
<keyword evidence="5 9" id="KW-0472">Membrane</keyword>
<feature type="binding site" evidence="6">
    <location>
        <position position="192"/>
    </location>
    <ligand>
        <name>Na(+)</name>
        <dbReference type="ChEBI" id="CHEBI:29101"/>
        <label>1</label>
    </ligand>
</feature>
<reference evidence="10" key="1">
    <citation type="submission" date="2020-08" db="EMBL/GenBank/DDBJ databases">
        <authorList>
            <person name="Shumante A."/>
            <person name="Zimin A.V."/>
            <person name="Puiu D."/>
            <person name="Salzberg S.L."/>
        </authorList>
    </citation>
    <scope>NUCLEOTIDE SEQUENCE</scope>
    <source>
        <strain evidence="10">WC2-LM</strain>
        <tissue evidence="10">Liver</tissue>
    </source>
</reference>
<sequence>MEAAAPDHRESPCAPRTSPEQELPSAAAVAPPPRVPRSASTGAQTFQSEDARVCEAQRPGVGFCKLSSPRAQAASAALPDLSEGYSAQGTPLSGGAGPGNALHCKIPVLRGPDGDENVSVGKGTLERNNTPSVGWVNMSQSTVVLGTDGIASVLPGSVTTTATQEDEQGDENKARGNWSSKLDFILSMVGYAVGLGNVWRFPYLAFQNGGGAFLIPYLMMLALAGLPIFFLEVSLGQFASQGPVSVWKAIPALQDSCVISEHPKIQIKNSTFCMTAYPNLTMVNFTSQANKTFVSGSEEYFKYFVLKISAGIEYPGEIRWPLAFCLFLAWVIVYASLAKGIKTSGKVVYFTATFPYVVLVILLIRGVTLPGAGAGIWYFITPKWEKLTDATVWKDAATQIFFSLSAAWGGLITLSSYNKFHNNCYRDTLIVTCTNSATSIFAGFVIFSVIGFMANERKVNIENVADQGPGIAFVVYPEALTRLPLSPFWAIIFFLMLLTLGLDTMFATIETIVTSISDEFPKYLRTHKPVFTLGCCICFFIMGFPMITQGGIYMFQLVDTYAASYALVIIAIFELVGISYVYGKGIAVSALQVELQCL</sequence>